<dbReference type="GO" id="GO:0046512">
    <property type="term" value="P:sphingosine biosynthetic process"/>
    <property type="evidence" value="ECO:0007669"/>
    <property type="project" value="TreeGrafter"/>
</dbReference>
<feature type="domain" description="DAGKc" evidence="1">
    <location>
        <begin position="1"/>
        <end position="99"/>
    </location>
</feature>
<dbReference type="EMBL" id="GG683771">
    <property type="protein sequence ID" value="EER01753.1"/>
    <property type="molecule type" value="Genomic_DNA"/>
</dbReference>
<dbReference type="Pfam" id="PF00781">
    <property type="entry name" value="DAGK_cat"/>
    <property type="match status" value="1"/>
</dbReference>
<organism evidence="3">
    <name type="scientific">Perkinsus marinus (strain ATCC 50983 / TXsc)</name>
    <dbReference type="NCBI Taxonomy" id="423536"/>
    <lineage>
        <taxon>Eukaryota</taxon>
        <taxon>Sar</taxon>
        <taxon>Alveolata</taxon>
        <taxon>Perkinsozoa</taxon>
        <taxon>Perkinsea</taxon>
        <taxon>Perkinsida</taxon>
        <taxon>Perkinsidae</taxon>
        <taxon>Perkinsus</taxon>
    </lineage>
</organism>
<dbReference type="InParanoid" id="C5LNE1"/>
<reference evidence="2 3" key="1">
    <citation type="submission" date="2008-07" db="EMBL/GenBank/DDBJ databases">
        <authorList>
            <person name="El-Sayed N."/>
            <person name="Caler E."/>
            <person name="Inman J."/>
            <person name="Amedeo P."/>
            <person name="Hass B."/>
            <person name="Wortman J."/>
        </authorList>
    </citation>
    <scope>NUCLEOTIDE SEQUENCE [LARGE SCALE GENOMIC DNA]</scope>
    <source>
        <strain evidence="3">ATCC 50983 / TXsc</strain>
    </source>
</reference>
<dbReference type="Gene3D" id="3.40.50.10330">
    <property type="entry name" value="Probable inorganic polyphosphate/atp-NAD kinase, domain 1"/>
    <property type="match status" value="1"/>
</dbReference>
<dbReference type="InterPro" id="IPR050187">
    <property type="entry name" value="Lipid_Phosphate_FormReg"/>
</dbReference>
<dbReference type="SUPFAM" id="SSF111331">
    <property type="entry name" value="NAD kinase/diacylglycerol kinase-like"/>
    <property type="match status" value="1"/>
</dbReference>
<dbReference type="InterPro" id="IPR016064">
    <property type="entry name" value="NAD/diacylglycerol_kinase_sf"/>
</dbReference>
<accession>C5LNE1</accession>
<dbReference type="Proteomes" id="UP000007800">
    <property type="component" value="Unassembled WGS sequence"/>
</dbReference>
<dbReference type="InterPro" id="IPR001206">
    <property type="entry name" value="Diacylglycerol_kinase_cat_dom"/>
</dbReference>
<keyword evidence="2" id="KW-0418">Kinase</keyword>
<dbReference type="GO" id="GO:0016773">
    <property type="term" value="F:phosphotransferase activity, alcohol group as acceptor"/>
    <property type="evidence" value="ECO:0007669"/>
    <property type="project" value="UniProtKB-ARBA"/>
</dbReference>
<dbReference type="GeneID" id="9040334"/>
<dbReference type="PANTHER" id="PTHR12358">
    <property type="entry name" value="SPHINGOSINE KINASE"/>
    <property type="match status" value="1"/>
</dbReference>
<evidence type="ECO:0000313" key="3">
    <source>
        <dbReference type="Proteomes" id="UP000007800"/>
    </source>
</evidence>
<dbReference type="GO" id="GO:0005737">
    <property type="term" value="C:cytoplasm"/>
    <property type="evidence" value="ECO:0007669"/>
    <property type="project" value="TreeGrafter"/>
</dbReference>
<dbReference type="GO" id="GO:0016020">
    <property type="term" value="C:membrane"/>
    <property type="evidence" value="ECO:0007669"/>
    <property type="project" value="TreeGrafter"/>
</dbReference>
<dbReference type="OrthoDB" id="3853857at2759"/>
<dbReference type="GO" id="GO:0001727">
    <property type="term" value="F:lipid kinase activity"/>
    <property type="evidence" value="ECO:0007669"/>
    <property type="project" value="UniProtKB-ARBA"/>
</dbReference>
<dbReference type="PANTHER" id="PTHR12358:SF31">
    <property type="entry name" value="ACYLGLYCEROL KINASE, MITOCHONDRIAL"/>
    <property type="match status" value="1"/>
</dbReference>
<dbReference type="InterPro" id="IPR017438">
    <property type="entry name" value="ATP-NAD_kinase_N"/>
</dbReference>
<name>C5LNE1_PERM5</name>
<evidence type="ECO:0000259" key="1">
    <source>
        <dbReference type="PROSITE" id="PS50146"/>
    </source>
</evidence>
<keyword evidence="2" id="KW-0808">Transferase</keyword>
<evidence type="ECO:0000313" key="2">
    <source>
        <dbReference type="EMBL" id="EER01753.1"/>
    </source>
</evidence>
<gene>
    <name evidence="2" type="ORF">Pmar_PMAR016482</name>
</gene>
<dbReference type="RefSeq" id="XP_002769035.1">
    <property type="nucleotide sequence ID" value="XM_002768989.1"/>
</dbReference>
<dbReference type="AlphaFoldDB" id="C5LNE1"/>
<proteinExistence type="predicted"/>
<sequence length="299" mass="32833">MDNADKYDAFITCGGDGVMHELLQGIYHLPDGQYLIKHLRFGMLPGGSGNGLSTSAVYSSEKDFFGDIAGFVGDFNAAMRLILRGKTTSVDAAMISVDDDSAENKTIIGFLNATWGFFSDVDVESEAFRLIGDARFTLYGLWRVLWLRHYVGKVSYVLSSDVKEPLNGLPPEDSPLWTTEEGDFAGVWLNNLSHSAPNLMIAPHQELNDGQWALRCPRREDFGLVKFARSSITISQGKETVLAPSWAEKCVVAWKIEPVDEGVLNRGVGFCTDGEVIPKGKITAYVVPGLLRVYADPQS</sequence>
<keyword evidence="3" id="KW-1185">Reference proteome</keyword>
<dbReference type="Gene3D" id="2.60.200.40">
    <property type="match status" value="1"/>
</dbReference>
<dbReference type="PROSITE" id="PS50146">
    <property type="entry name" value="DAGK"/>
    <property type="match status" value="1"/>
</dbReference>
<protein>
    <submittedName>
        <fullName evidence="2">Sphingosine kinase a, b, putative</fullName>
    </submittedName>
</protein>